<dbReference type="InterPro" id="IPR020456">
    <property type="entry name" value="Acylphosphatase"/>
</dbReference>
<proteinExistence type="inferred from homology"/>
<dbReference type="PANTHER" id="PTHR47268:SF4">
    <property type="entry name" value="ACYLPHOSPHATASE"/>
    <property type="match status" value="1"/>
</dbReference>
<dbReference type="PROSITE" id="PS00151">
    <property type="entry name" value="ACYLPHOSPHATASE_2"/>
    <property type="match status" value="1"/>
</dbReference>
<dbReference type="Pfam" id="PF00708">
    <property type="entry name" value="Acylphosphatase"/>
    <property type="match status" value="1"/>
</dbReference>
<dbReference type="PRINTS" id="PR00112">
    <property type="entry name" value="ACYLPHPHTASE"/>
</dbReference>
<evidence type="ECO:0000256" key="4">
    <source>
        <dbReference type="PROSITE-ProRule" id="PRU00520"/>
    </source>
</evidence>
<evidence type="ECO:0000256" key="2">
    <source>
        <dbReference type="ARBA" id="ARBA00012150"/>
    </source>
</evidence>
<dbReference type="PANTHER" id="PTHR47268">
    <property type="entry name" value="ACYLPHOSPHATASE"/>
    <property type="match status" value="1"/>
</dbReference>
<name>A0A212R9V3_9PROT</name>
<feature type="active site" evidence="4">
    <location>
        <position position="35"/>
    </location>
</feature>
<organism evidence="7 8">
    <name type="scientific">Arboricoccus pini</name>
    <dbReference type="NCBI Taxonomy" id="1963835"/>
    <lineage>
        <taxon>Bacteria</taxon>
        <taxon>Pseudomonadati</taxon>
        <taxon>Pseudomonadota</taxon>
        <taxon>Alphaproteobacteria</taxon>
        <taxon>Geminicoccales</taxon>
        <taxon>Geminicoccaceae</taxon>
        <taxon>Arboricoccus</taxon>
    </lineage>
</organism>
<evidence type="ECO:0000259" key="6">
    <source>
        <dbReference type="PROSITE" id="PS51160"/>
    </source>
</evidence>
<evidence type="ECO:0000313" key="7">
    <source>
        <dbReference type="EMBL" id="SNB69009.1"/>
    </source>
</evidence>
<comment type="catalytic activity">
    <reaction evidence="3 4">
        <text>an acyl phosphate + H2O = a carboxylate + phosphate + H(+)</text>
        <dbReference type="Rhea" id="RHEA:14965"/>
        <dbReference type="ChEBI" id="CHEBI:15377"/>
        <dbReference type="ChEBI" id="CHEBI:15378"/>
        <dbReference type="ChEBI" id="CHEBI:29067"/>
        <dbReference type="ChEBI" id="CHEBI:43474"/>
        <dbReference type="ChEBI" id="CHEBI:59918"/>
        <dbReference type="EC" id="3.6.1.7"/>
    </reaction>
</comment>
<evidence type="ECO:0000256" key="5">
    <source>
        <dbReference type="RuleBase" id="RU004168"/>
    </source>
</evidence>
<comment type="similarity">
    <text evidence="1 5">Belongs to the acylphosphatase family.</text>
</comment>
<reference evidence="7 8" key="1">
    <citation type="submission" date="2017-06" db="EMBL/GenBank/DDBJ databases">
        <authorList>
            <person name="Kim H.J."/>
            <person name="Triplett B.A."/>
        </authorList>
    </citation>
    <scope>NUCLEOTIDE SEQUENCE [LARGE SCALE GENOMIC DNA]</scope>
    <source>
        <strain evidence="7 8">B29T1</strain>
    </source>
</reference>
<keyword evidence="8" id="KW-1185">Reference proteome</keyword>
<accession>A0A212R9V3</accession>
<dbReference type="EMBL" id="FYEH01000006">
    <property type="protein sequence ID" value="SNB69009.1"/>
    <property type="molecule type" value="Genomic_DNA"/>
</dbReference>
<dbReference type="Proteomes" id="UP000197065">
    <property type="component" value="Unassembled WGS sequence"/>
</dbReference>
<keyword evidence="4" id="KW-0378">Hydrolase</keyword>
<evidence type="ECO:0000256" key="3">
    <source>
        <dbReference type="ARBA" id="ARBA00047645"/>
    </source>
</evidence>
<dbReference type="SUPFAM" id="SSF54975">
    <property type="entry name" value="Acylphosphatase/BLUF domain-like"/>
    <property type="match status" value="1"/>
</dbReference>
<dbReference type="InterPro" id="IPR036046">
    <property type="entry name" value="Acylphosphatase-like_dom_sf"/>
</dbReference>
<dbReference type="Gene3D" id="3.30.70.100">
    <property type="match status" value="1"/>
</dbReference>
<dbReference type="PROSITE" id="PS51160">
    <property type="entry name" value="ACYLPHOSPHATASE_3"/>
    <property type="match status" value="1"/>
</dbReference>
<protein>
    <recommendedName>
        <fullName evidence="2 4">acylphosphatase</fullName>
        <ecNumber evidence="2 4">3.6.1.7</ecNumber>
    </recommendedName>
</protein>
<feature type="domain" description="Acylphosphatase-like" evidence="6">
    <location>
        <begin position="2"/>
        <end position="89"/>
    </location>
</feature>
<dbReference type="InterPro" id="IPR001792">
    <property type="entry name" value="Acylphosphatase-like_dom"/>
</dbReference>
<evidence type="ECO:0000313" key="8">
    <source>
        <dbReference type="Proteomes" id="UP000197065"/>
    </source>
</evidence>
<gene>
    <name evidence="7" type="ORF">SAMN07250955_106272</name>
</gene>
<dbReference type="AlphaFoldDB" id="A0A212R9V3"/>
<dbReference type="GO" id="GO:0003998">
    <property type="term" value="F:acylphosphatase activity"/>
    <property type="evidence" value="ECO:0007669"/>
    <property type="project" value="UniProtKB-EC"/>
</dbReference>
<sequence>MAMRVIIEGRVQGVGYRAWAVEQARMLGLKGWVRNLLDGSVEVVIDGPIKQLMGFVAYCQDGPSAAHVRRVSTAPAADEVVPEGFEQRPSA</sequence>
<dbReference type="InterPro" id="IPR017968">
    <property type="entry name" value="Acylphosphatase_CS"/>
</dbReference>
<dbReference type="EC" id="3.6.1.7" evidence="2 4"/>
<evidence type="ECO:0000256" key="1">
    <source>
        <dbReference type="ARBA" id="ARBA00005614"/>
    </source>
</evidence>
<feature type="active site" evidence="4">
    <location>
        <position position="17"/>
    </location>
</feature>